<evidence type="ECO:0000313" key="2">
    <source>
        <dbReference type="EMBL" id="KIK40953.1"/>
    </source>
</evidence>
<evidence type="ECO:0000256" key="1">
    <source>
        <dbReference type="SAM" id="MobiDB-lite"/>
    </source>
</evidence>
<reference evidence="3" key="2">
    <citation type="submission" date="2015-01" db="EMBL/GenBank/DDBJ databases">
        <title>Evolutionary Origins and Diversification of the Mycorrhizal Mutualists.</title>
        <authorList>
            <consortium name="DOE Joint Genome Institute"/>
            <consortium name="Mycorrhizal Genomics Consortium"/>
            <person name="Kohler A."/>
            <person name="Kuo A."/>
            <person name="Nagy L.G."/>
            <person name="Floudas D."/>
            <person name="Copeland A."/>
            <person name="Barry K.W."/>
            <person name="Cichocki N."/>
            <person name="Veneault-Fourrey C."/>
            <person name="LaButti K."/>
            <person name="Lindquist E.A."/>
            <person name="Lipzen A."/>
            <person name="Lundell T."/>
            <person name="Morin E."/>
            <person name="Murat C."/>
            <person name="Riley R."/>
            <person name="Ohm R."/>
            <person name="Sun H."/>
            <person name="Tunlid A."/>
            <person name="Henrissat B."/>
            <person name="Grigoriev I.V."/>
            <person name="Hibbett D.S."/>
            <person name="Martin F."/>
        </authorList>
    </citation>
    <scope>NUCLEOTIDE SEQUENCE [LARGE SCALE GENOMIC DNA]</scope>
    <source>
        <strain evidence="3">UH-Slu-Lm8-n1</strain>
    </source>
</reference>
<dbReference type="HOGENOM" id="CLU_2456257_0_0_1"/>
<sequence>MKVARQEGTTQGQVRGRQLRTSECATSRETVRGAAVCLASEGSAFAAGLYVGRAHSIGLRMVPSGRALRRHRRYGMGQDLETVNMLLYS</sequence>
<dbReference type="EMBL" id="KN835284">
    <property type="protein sequence ID" value="KIK40953.1"/>
    <property type="molecule type" value="Genomic_DNA"/>
</dbReference>
<accession>A0A0D0BBW1</accession>
<feature type="compositionally biased region" description="Polar residues" evidence="1">
    <location>
        <begin position="7"/>
        <end position="21"/>
    </location>
</feature>
<gene>
    <name evidence="2" type="ORF">CY34DRAFT_238155</name>
</gene>
<evidence type="ECO:0000313" key="3">
    <source>
        <dbReference type="Proteomes" id="UP000054485"/>
    </source>
</evidence>
<reference evidence="2 3" key="1">
    <citation type="submission" date="2014-04" db="EMBL/GenBank/DDBJ databases">
        <authorList>
            <consortium name="DOE Joint Genome Institute"/>
            <person name="Kuo A."/>
            <person name="Ruytinx J."/>
            <person name="Rineau F."/>
            <person name="Colpaert J."/>
            <person name="Kohler A."/>
            <person name="Nagy L.G."/>
            <person name="Floudas D."/>
            <person name="Copeland A."/>
            <person name="Barry K.W."/>
            <person name="Cichocki N."/>
            <person name="Veneault-Fourrey C."/>
            <person name="LaButti K."/>
            <person name="Lindquist E.A."/>
            <person name="Lipzen A."/>
            <person name="Lundell T."/>
            <person name="Morin E."/>
            <person name="Murat C."/>
            <person name="Sun H."/>
            <person name="Tunlid A."/>
            <person name="Henrissat B."/>
            <person name="Grigoriev I.V."/>
            <person name="Hibbett D.S."/>
            <person name="Martin F."/>
            <person name="Nordberg H.P."/>
            <person name="Cantor M.N."/>
            <person name="Hua S.X."/>
        </authorList>
    </citation>
    <scope>NUCLEOTIDE SEQUENCE [LARGE SCALE GENOMIC DNA]</scope>
    <source>
        <strain evidence="2 3">UH-Slu-Lm8-n1</strain>
    </source>
</reference>
<dbReference type="AlphaFoldDB" id="A0A0D0BBW1"/>
<protein>
    <submittedName>
        <fullName evidence="2">Unplaced genomic scaffold CY34scaffold_153, whole genome shotgun sequence</fullName>
    </submittedName>
</protein>
<dbReference type="InParanoid" id="A0A0D0BBW1"/>
<keyword evidence="3" id="KW-1185">Reference proteome</keyword>
<organism evidence="2 3">
    <name type="scientific">Suillus luteus UH-Slu-Lm8-n1</name>
    <dbReference type="NCBI Taxonomy" id="930992"/>
    <lineage>
        <taxon>Eukaryota</taxon>
        <taxon>Fungi</taxon>
        <taxon>Dikarya</taxon>
        <taxon>Basidiomycota</taxon>
        <taxon>Agaricomycotina</taxon>
        <taxon>Agaricomycetes</taxon>
        <taxon>Agaricomycetidae</taxon>
        <taxon>Boletales</taxon>
        <taxon>Suillineae</taxon>
        <taxon>Suillaceae</taxon>
        <taxon>Suillus</taxon>
    </lineage>
</organism>
<name>A0A0D0BBW1_9AGAM</name>
<dbReference type="Proteomes" id="UP000054485">
    <property type="component" value="Unassembled WGS sequence"/>
</dbReference>
<feature type="region of interest" description="Disordered" evidence="1">
    <location>
        <begin position="1"/>
        <end position="21"/>
    </location>
</feature>
<proteinExistence type="predicted"/>